<dbReference type="RefSeq" id="WP_259860540.1">
    <property type="nucleotide sequence ID" value="NZ_BAAAST010000008.1"/>
</dbReference>
<evidence type="ECO:0000313" key="1">
    <source>
        <dbReference type="EMBL" id="UWP82769.1"/>
    </source>
</evidence>
<dbReference type="EMBL" id="CP073720">
    <property type="protein sequence ID" value="UWP82769.1"/>
    <property type="molecule type" value="Genomic_DNA"/>
</dbReference>
<gene>
    <name evidence="1" type="ORF">Dfulv_00100</name>
</gene>
<reference evidence="1" key="2">
    <citation type="submission" date="2022-09" db="EMBL/GenBank/DDBJ databases">
        <title>Biosynthetic gene clusters of Dactylosporangioum fulvum.</title>
        <authorList>
            <person name="Caradec T."/>
        </authorList>
    </citation>
    <scope>NUCLEOTIDE SEQUENCE</scope>
    <source>
        <strain evidence="1">NRRL B-16292</strain>
    </source>
</reference>
<protein>
    <submittedName>
        <fullName evidence="1">Uncharacterized protein</fullName>
    </submittedName>
</protein>
<accession>A0ABY5W140</accession>
<evidence type="ECO:0000313" key="2">
    <source>
        <dbReference type="Proteomes" id="UP001059617"/>
    </source>
</evidence>
<keyword evidence="2" id="KW-1185">Reference proteome</keyword>
<reference evidence="1" key="1">
    <citation type="submission" date="2021-04" db="EMBL/GenBank/DDBJ databases">
        <authorList>
            <person name="Hartkoorn R.C."/>
            <person name="Beaudoing E."/>
            <person name="Hot D."/>
        </authorList>
    </citation>
    <scope>NUCLEOTIDE SEQUENCE</scope>
    <source>
        <strain evidence="1">NRRL B-16292</strain>
    </source>
</reference>
<proteinExistence type="predicted"/>
<sequence length="63" mass="7147">MPKSGPSIQHGRRSACRGQLLLLMPIARDAHGRFTRWFTGMPLQLLAFRRDARGRFACLAPVR</sequence>
<name>A0ABY5W140_9ACTN</name>
<organism evidence="1 2">
    <name type="scientific">Dactylosporangium fulvum</name>
    <dbReference type="NCBI Taxonomy" id="53359"/>
    <lineage>
        <taxon>Bacteria</taxon>
        <taxon>Bacillati</taxon>
        <taxon>Actinomycetota</taxon>
        <taxon>Actinomycetes</taxon>
        <taxon>Micromonosporales</taxon>
        <taxon>Micromonosporaceae</taxon>
        <taxon>Dactylosporangium</taxon>
    </lineage>
</organism>
<dbReference type="Proteomes" id="UP001059617">
    <property type="component" value="Chromosome"/>
</dbReference>